<dbReference type="OrthoDB" id="129032at2759"/>
<dbReference type="VEuPathDB" id="FungiDB:PC110_g4506"/>
<dbReference type="EMBL" id="JAENGZ010003054">
    <property type="protein sequence ID" value="KAG6942290.1"/>
    <property type="molecule type" value="Genomic_DNA"/>
</dbReference>
<dbReference type="AlphaFoldDB" id="A0A8T1TL54"/>
<reference evidence="1" key="1">
    <citation type="submission" date="2021-01" db="EMBL/GenBank/DDBJ databases">
        <title>Phytophthora aleatoria, a newly-described species from Pinus radiata is distinct from Phytophthora cactorum isolates based on comparative genomics.</title>
        <authorList>
            <person name="Mcdougal R."/>
            <person name="Panda P."/>
            <person name="Williams N."/>
            <person name="Studholme D.J."/>
        </authorList>
    </citation>
    <scope>NUCLEOTIDE SEQUENCE</scope>
    <source>
        <strain evidence="1">NZFS 3830</strain>
    </source>
</reference>
<protein>
    <submittedName>
        <fullName evidence="1">Uncharacterized protein</fullName>
    </submittedName>
</protein>
<organism evidence="1 2">
    <name type="scientific">Phytophthora cactorum</name>
    <dbReference type="NCBI Taxonomy" id="29920"/>
    <lineage>
        <taxon>Eukaryota</taxon>
        <taxon>Sar</taxon>
        <taxon>Stramenopiles</taxon>
        <taxon>Oomycota</taxon>
        <taxon>Peronosporomycetes</taxon>
        <taxon>Peronosporales</taxon>
        <taxon>Peronosporaceae</taxon>
        <taxon>Phytophthora</taxon>
    </lineage>
</organism>
<evidence type="ECO:0000313" key="2">
    <source>
        <dbReference type="Proteomes" id="UP000688947"/>
    </source>
</evidence>
<name>A0A8T1TL54_9STRA</name>
<accession>A0A8T1TL54</accession>
<gene>
    <name evidence="1" type="ORF">JG687_00019144</name>
</gene>
<dbReference type="Proteomes" id="UP000688947">
    <property type="component" value="Unassembled WGS sequence"/>
</dbReference>
<comment type="caution">
    <text evidence="1">The sequence shown here is derived from an EMBL/GenBank/DDBJ whole genome shotgun (WGS) entry which is preliminary data.</text>
</comment>
<sequence>MSKLRLPKIRLLNEIDDETIDPAPQGIKQVTYVRLRRRERANQVVLSSAEKYSYAKAMLEPLLEHLSELPSTEFYQELKAWKETVEVKSNPTQVEATMTTMK</sequence>
<evidence type="ECO:0000313" key="1">
    <source>
        <dbReference type="EMBL" id="KAG6942290.1"/>
    </source>
</evidence>
<proteinExistence type="predicted"/>